<reference evidence="1 2" key="1">
    <citation type="submission" date="2012-08" db="EMBL/GenBank/DDBJ databases">
        <title>The genome of cave-isolated P. fluorescens strain R124 demonstrates phenotypic adaptation to the mineral environment.</title>
        <authorList>
            <person name="Barton M.D."/>
            <person name="Petronio M."/>
            <person name="Giarrizzo J.G."/>
            <person name="Bowling B.V."/>
            <person name="Barton H.A."/>
        </authorList>
    </citation>
    <scope>NUCLEOTIDE SEQUENCE [LARGE SCALE GENOMIC DNA]</scope>
    <source>
        <strain evidence="1 2">R124</strain>
    </source>
</reference>
<proteinExistence type="predicted"/>
<sequence>MQNSNKSEEQIFNLINKNRNQFEGTFSASVDGEEFMFADKNVLFIGQRKTISLLGLTMKTKTTLPSVFNST</sequence>
<dbReference type="Proteomes" id="UP000006045">
    <property type="component" value="Chromosome"/>
</dbReference>
<evidence type="ECO:0000313" key="2">
    <source>
        <dbReference type="Proteomes" id="UP000006045"/>
    </source>
</evidence>
<dbReference type="EMBL" id="CM001561">
    <property type="protein sequence ID" value="EJZ57908.1"/>
    <property type="molecule type" value="Genomic_DNA"/>
</dbReference>
<gene>
    <name evidence="1" type="ORF">I1A_002233</name>
</gene>
<protein>
    <submittedName>
        <fullName evidence="1">Uncharacterized protein</fullName>
    </submittedName>
</protein>
<evidence type="ECO:0000313" key="1">
    <source>
        <dbReference type="EMBL" id="EJZ57908.1"/>
    </source>
</evidence>
<accession>A0A7U9GS99</accession>
<organism evidence="1 2">
    <name type="scientific">Pseudomonas fluorescens R124</name>
    <dbReference type="NCBI Taxonomy" id="743713"/>
    <lineage>
        <taxon>Bacteria</taxon>
        <taxon>Pseudomonadati</taxon>
        <taxon>Pseudomonadota</taxon>
        <taxon>Gammaproteobacteria</taxon>
        <taxon>Pseudomonadales</taxon>
        <taxon>Pseudomonadaceae</taxon>
        <taxon>Pseudomonas</taxon>
    </lineage>
</organism>
<dbReference type="AlphaFoldDB" id="A0A7U9GS99"/>
<name>A0A7U9GS99_PSEFL</name>